<accession>A0A369XYF8</accession>
<sequence length="117" mass="11421">MMKKTLLLAGLLASVLSSVAYAGGAQICAGNGVSKTVTKGEYTKRDFSAKCSANITSHYADTTLAFGVVAGSSKGKNIFGGGTGGGGIKSMGTCDLAAGCTTTEVNATSAGLALTAS</sequence>
<proteinExistence type="predicted"/>
<protein>
    <submittedName>
        <fullName evidence="2">Uncharacterized protein</fullName>
    </submittedName>
</protein>
<dbReference type="EMBL" id="QPGA01000001">
    <property type="protein sequence ID" value="RDE52388.1"/>
    <property type="molecule type" value="Genomic_DNA"/>
</dbReference>
<comment type="caution">
    <text evidence="2">The sequence shown here is derived from an EMBL/GenBank/DDBJ whole genome shotgun (WGS) entry which is preliminary data.</text>
</comment>
<name>A0A369XYF8_9PROT</name>
<gene>
    <name evidence="2" type="ORF">DVS81_01085</name>
</gene>
<feature type="signal peptide" evidence="1">
    <location>
        <begin position="1"/>
        <end position="22"/>
    </location>
</feature>
<reference evidence="2 3" key="1">
    <citation type="submission" date="2018-05" db="EMBL/GenBank/DDBJ databases">
        <title>Integrated omic analyses show evidence that a Ca. Accumulibacter phosphatis strain performs denitrification under micro-aerobic conditions.</title>
        <authorList>
            <person name="Camejo P.Y."/>
            <person name="Katherine M.D."/>
            <person name="Daniel N.R."/>
        </authorList>
    </citation>
    <scope>NUCLEOTIDE SEQUENCE [LARGE SCALE GENOMIC DNA]</scope>
    <source>
        <strain evidence="2">UW-LDO-IC</strain>
    </source>
</reference>
<evidence type="ECO:0000313" key="2">
    <source>
        <dbReference type="EMBL" id="RDE52388.1"/>
    </source>
</evidence>
<dbReference type="AlphaFoldDB" id="A0A369XYF8"/>
<dbReference type="Proteomes" id="UP000253831">
    <property type="component" value="Unassembled WGS sequence"/>
</dbReference>
<evidence type="ECO:0000256" key="1">
    <source>
        <dbReference type="SAM" id="SignalP"/>
    </source>
</evidence>
<feature type="chain" id="PRO_5016695752" evidence="1">
    <location>
        <begin position="23"/>
        <end position="117"/>
    </location>
</feature>
<keyword evidence="1" id="KW-0732">Signal</keyword>
<evidence type="ECO:0000313" key="3">
    <source>
        <dbReference type="Proteomes" id="UP000253831"/>
    </source>
</evidence>
<organism evidence="2 3">
    <name type="scientific">Candidatus Accumulibacter meliphilus</name>
    <dbReference type="NCBI Taxonomy" id="2211374"/>
    <lineage>
        <taxon>Bacteria</taxon>
        <taxon>Pseudomonadati</taxon>
        <taxon>Pseudomonadota</taxon>
        <taxon>Betaproteobacteria</taxon>
        <taxon>Candidatus Accumulibacter</taxon>
    </lineage>
</organism>